<dbReference type="PANTHER" id="PTHR21000:SF5">
    <property type="entry name" value="DIHYDROXY-ACID DEHYDRATASE, MITOCHONDRIAL"/>
    <property type="match status" value="1"/>
</dbReference>
<feature type="domain" description="Dihydroxy-acid/6-phosphogluconate dehydratase N-terminal" evidence="4">
    <location>
        <begin position="83"/>
        <end position="399"/>
    </location>
</feature>
<evidence type="ECO:0000256" key="3">
    <source>
        <dbReference type="SAM" id="MobiDB-lite"/>
    </source>
</evidence>
<dbReference type="PANTHER" id="PTHR21000">
    <property type="entry name" value="DIHYDROXY-ACID DEHYDRATASE DAD"/>
    <property type="match status" value="1"/>
</dbReference>
<evidence type="ECO:0000259" key="4">
    <source>
        <dbReference type="Pfam" id="PF00920"/>
    </source>
</evidence>
<dbReference type="InterPro" id="IPR056740">
    <property type="entry name" value="ILV_EDD_C"/>
</dbReference>
<evidence type="ECO:0000313" key="6">
    <source>
        <dbReference type="EMBL" id="CAE6371768.1"/>
    </source>
</evidence>
<feature type="domain" description="Dihydroxy-acid/6-phosphogluconate dehydratase C-terminal" evidence="5">
    <location>
        <begin position="414"/>
        <end position="449"/>
    </location>
</feature>
<dbReference type="EMBL" id="CAJMWT010001009">
    <property type="protein sequence ID" value="CAE6371768.1"/>
    <property type="molecule type" value="Genomic_DNA"/>
</dbReference>
<dbReference type="InterPro" id="IPR037237">
    <property type="entry name" value="IlvD/EDD_N"/>
</dbReference>
<dbReference type="Pfam" id="PF00920">
    <property type="entry name" value="ILVD_EDD_N"/>
    <property type="match status" value="1"/>
</dbReference>
<comment type="similarity">
    <text evidence="1">Belongs to the IlvD/Edd family.</text>
</comment>
<evidence type="ECO:0008006" key="8">
    <source>
        <dbReference type="Google" id="ProtNLM"/>
    </source>
</evidence>
<evidence type="ECO:0000256" key="1">
    <source>
        <dbReference type="ARBA" id="ARBA00006486"/>
    </source>
</evidence>
<dbReference type="Pfam" id="PF24877">
    <property type="entry name" value="ILV_EDD_C"/>
    <property type="match status" value="1"/>
</dbReference>
<evidence type="ECO:0000256" key="2">
    <source>
        <dbReference type="ARBA" id="ARBA00023239"/>
    </source>
</evidence>
<evidence type="ECO:0000259" key="5">
    <source>
        <dbReference type="Pfam" id="PF24877"/>
    </source>
</evidence>
<comment type="caution">
    <text evidence="6">The sequence shown here is derived from an EMBL/GenBank/DDBJ whole genome shotgun (WGS) entry which is preliminary data.</text>
</comment>
<dbReference type="GO" id="GO:0005739">
    <property type="term" value="C:mitochondrion"/>
    <property type="evidence" value="ECO:0007669"/>
    <property type="project" value="TreeGrafter"/>
</dbReference>
<reference evidence="6" key="1">
    <citation type="submission" date="2021-01" db="EMBL/GenBank/DDBJ databases">
        <authorList>
            <person name="Kaushik A."/>
        </authorList>
    </citation>
    <scope>NUCLEOTIDE SEQUENCE</scope>
    <source>
        <strain evidence="6">AG2-2IIIB</strain>
    </source>
</reference>
<accession>A0A8H2WH43</accession>
<sequence length="457" mass="49203">MSTGDVKIHSNRRSSPTQPDGKLNKISGRLTETPAQGGSQAMLYAVGLDEKTITNPQIGISPVWWEGQYSADPKEIITHPIIGNPCNAHLLELARKVKEGCEAEGINGFMFSTIGVRSAKSDGMTMATEGMRYSLPSRDLIADSIEAVTMAQHYDGNISLPGCDKNMPGCLMAALRHNRPTILVYGGTIQAGIRHVDCPALGFKKGDTVNIADAFESFGAYKTGQISDEERFDVVRHACPGAGACGGMYTANTMSSVLEVLGMSLPYSASIPAVYPEKAQECFRAAKYMKNLLAKDIKPRDIVTRKAIENAITVLNISSQVLHLLAIARSGDIPLTVDDFQTISDRTPYLADLKPSGQFVMEDLHKAGGIPALLKYLLNHTSLIDGSQLTVTGRTLAENLEDVEELKFGDGEQQVVMPIEKPIKPTGHLTVLRGNLAPGSAVAKLTGKEGLFFEASQ</sequence>
<protein>
    <recommendedName>
        <fullName evidence="8">Dihydroxy-acid dehydratase</fullName>
    </recommendedName>
</protein>
<proteinExistence type="inferred from homology"/>
<feature type="region of interest" description="Disordered" evidence="3">
    <location>
        <begin position="1"/>
        <end position="34"/>
    </location>
</feature>
<evidence type="ECO:0000313" key="7">
    <source>
        <dbReference type="Proteomes" id="UP000663843"/>
    </source>
</evidence>
<dbReference type="GO" id="GO:0009082">
    <property type="term" value="P:branched-chain amino acid biosynthetic process"/>
    <property type="evidence" value="ECO:0007669"/>
    <property type="project" value="TreeGrafter"/>
</dbReference>
<dbReference type="InterPro" id="IPR000581">
    <property type="entry name" value="ILV_EDD_N"/>
</dbReference>
<dbReference type="SUPFAM" id="SSF143975">
    <property type="entry name" value="IlvD/EDD N-terminal domain-like"/>
    <property type="match status" value="1"/>
</dbReference>
<dbReference type="PROSITE" id="PS00886">
    <property type="entry name" value="ILVD_EDD_1"/>
    <property type="match status" value="1"/>
</dbReference>
<dbReference type="AlphaFoldDB" id="A0A8H2WH43"/>
<feature type="non-terminal residue" evidence="6">
    <location>
        <position position="1"/>
    </location>
</feature>
<gene>
    <name evidence="6" type="ORF">RDB_LOCUS18956</name>
</gene>
<organism evidence="6 7">
    <name type="scientific">Rhizoctonia solani</name>
    <dbReference type="NCBI Taxonomy" id="456999"/>
    <lineage>
        <taxon>Eukaryota</taxon>
        <taxon>Fungi</taxon>
        <taxon>Dikarya</taxon>
        <taxon>Basidiomycota</taxon>
        <taxon>Agaricomycotina</taxon>
        <taxon>Agaricomycetes</taxon>
        <taxon>Cantharellales</taxon>
        <taxon>Ceratobasidiaceae</taxon>
        <taxon>Rhizoctonia</taxon>
    </lineage>
</organism>
<dbReference type="GO" id="GO:0004160">
    <property type="term" value="F:dihydroxy-acid dehydratase activity"/>
    <property type="evidence" value="ECO:0007669"/>
    <property type="project" value="TreeGrafter"/>
</dbReference>
<dbReference type="InterPro" id="IPR020558">
    <property type="entry name" value="DiOHA_6PGluconate_deHydtase_CS"/>
</dbReference>
<keyword evidence="2" id="KW-0456">Lyase</keyword>
<name>A0A8H2WH43_9AGAM</name>
<dbReference type="Proteomes" id="UP000663843">
    <property type="component" value="Unassembled WGS sequence"/>
</dbReference>
<dbReference type="InterPro" id="IPR050165">
    <property type="entry name" value="DHAD_IlvD/Edd"/>
</dbReference>